<comment type="similarity">
    <text evidence="2 8">Belongs to the HEATR1/UTP10 family.</text>
</comment>
<comment type="caution">
    <text evidence="11">The sequence shown here is derived from an EMBL/GenBank/DDBJ whole genome shotgun (WGS) entry which is preliminary data.</text>
</comment>
<dbReference type="GO" id="GO:0034455">
    <property type="term" value="C:t-UTP complex"/>
    <property type="evidence" value="ECO:0007669"/>
    <property type="project" value="TreeGrafter"/>
</dbReference>
<dbReference type="Proteomes" id="UP000193648">
    <property type="component" value="Unassembled WGS sequence"/>
</dbReference>
<feature type="compositionally biased region" description="Low complexity" evidence="9">
    <location>
        <begin position="1046"/>
        <end position="1060"/>
    </location>
</feature>
<dbReference type="InterPro" id="IPR022125">
    <property type="entry name" value="U3snoRNP10_N"/>
</dbReference>
<dbReference type="EMBL" id="MCFF01000003">
    <property type="protein sequence ID" value="ORZ27636.1"/>
    <property type="molecule type" value="Genomic_DNA"/>
</dbReference>
<reference evidence="11 12" key="1">
    <citation type="submission" date="2016-07" db="EMBL/GenBank/DDBJ databases">
        <title>Pervasive Adenine N6-methylation of Active Genes in Fungi.</title>
        <authorList>
            <consortium name="DOE Joint Genome Institute"/>
            <person name="Mondo S.J."/>
            <person name="Dannebaum R.O."/>
            <person name="Kuo R.C."/>
            <person name="Labutti K."/>
            <person name="Haridas S."/>
            <person name="Kuo A."/>
            <person name="Salamov A."/>
            <person name="Ahrendt S.R."/>
            <person name="Lipzen A."/>
            <person name="Sullivan W."/>
            <person name="Andreopoulos W.B."/>
            <person name="Clum A."/>
            <person name="Lindquist E."/>
            <person name="Daum C."/>
            <person name="Ramamoorthy G.K."/>
            <person name="Gryganskyi A."/>
            <person name="Culley D."/>
            <person name="Magnuson J.K."/>
            <person name="James T.Y."/>
            <person name="O'Malley M.A."/>
            <person name="Stajich J.E."/>
            <person name="Spatafora J.W."/>
            <person name="Visel A."/>
            <person name="Grigoriev I.V."/>
        </authorList>
    </citation>
    <scope>NUCLEOTIDE SEQUENCE [LARGE SCALE GENOMIC DNA]</scope>
    <source>
        <strain evidence="11 12">NRRL 3116</strain>
    </source>
</reference>
<dbReference type="InterPro" id="IPR012954">
    <property type="entry name" value="BP28_C_dom"/>
</dbReference>
<dbReference type="GO" id="GO:0000462">
    <property type="term" value="P:maturation of SSU-rRNA from tricistronic rRNA transcript (SSU-rRNA, 5.8S rRNA, LSU-rRNA)"/>
    <property type="evidence" value="ECO:0007669"/>
    <property type="project" value="TreeGrafter"/>
</dbReference>
<dbReference type="PANTHER" id="PTHR13457">
    <property type="entry name" value="BAP28"/>
    <property type="match status" value="1"/>
</dbReference>
<dbReference type="InterPro" id="IPR016024">
    <property type="entry name" value="ARM-type_fold"/>
</dbReference>
<dbReference type="Pfam" id="PF23243">
    <property type="entry name" value="HEAT_HEATR1"/>
    <property type="match status" value="1"/>
</dbReference>
<protein>
    <recommendedName>
        <fullName evidence="3 8">U3 small nucleolar RNA-associated protein 10</fullName>
    </recommendedName>
</protein>
<dbReference type="PANTHER" id="PTHR13457:SF1">
    <property type="entry name" value="HEAT REPEAT-CONTAINING PROTEIN 1"/>
    <property type="match status" value="1"/>
</dbReference>
<feature type="domain" description="BP28 C-terminal" evidence="10">
    <location>
        <begin position="1909"/>
        <end position="2092"/>
    </location>
</feature>
<evidence type="ECO:0000256" key="2">
    <source>
        <dbReference type="ARBA" id="ARBA00010559"/>
    </source>
</evidence>
<evidence type="ECO:0000256" key="8">
    <source>
        <dbReference type="RuleBase" id="RU367065"/>
    </source>
</evidence>
<evidence type="ECO:0000256" key="3">
    <source>
        <dbReference type="ARBA" id="ARBA00015399"/>
    </source>
</evidence>
<dbReference type="RefSeq" id="XP_021885339.1">
    <property type="nucleotide sequence ID" value="XM_022027458.1"/>
</dbReference>
<dbReference type="Gene3D" id="1.25.10.10">
    <property type="entry name" value="Leucine-rich Repeat Variant"/>
    <property type="match status" value="2"/>
</dbReference>
<keyword evidence="7 8" id="KW-0687">Ribonucleoprotein</keyword>
<dbReference type="STRING" id="64571.A0A1Y2GZE0"/>
<feature type="region of interest" description="Disordered" evidence="9">
    <location>
        <begin position="1043"/>
        <end position="1062"/>
    </location>
</feature>
<evidence type="ECO:0000256" key="6">
    <source>
        <dbReference type="ARBA" id="ARBA00023242"/>
    </source>
</evidence>
<sequence length="2240" mass="250808">MPSNMSSLAQQLKRIGTTDANKGSEKSAKHRASFLFDSKQAADYDIDTIFSIGANGIAELKQLDPKFAPFEQTLFGESMKSVDRVLQTKEDNAKLDESISLFLRQLSPYFLLKPAGKALEWLIRRFRINEFNVDAIMRTILPYHETALFVTMVSILHIEESSRWVFLRPIRKSKQPLGRTLLIQYMLKDRSLVEFVCETVLQAVTRRTSFKTLISFYAAVMLQYIASVPIITDEVLTAVFPYILDGLKSKASGEYQIASYMIISQISERATLTYEVLSSLFNSMTSTHTNSYQMVLCLVHICQTQETFDMFPEVAFKHLSKIEGIDTIILSVIQKYNAQRFLYSFLAALARHSLKDPNNARILTTILKETQQPSIIVSKVCSAVLDLFLSEHGQQQKQLEQSEQRKAQEAATHSILQVLHQNYAADLDTALHTRLEESKEDERSAKTHSQLYTFISKAFSGTRHQPLKESNTTLFLSVNHAEASIRFLAVKKLDEILKEKSSELANVNNEDTFVKDTLLARLQDDDERIVQQVLSMEGLKTFVAPQDLLQGLINVIAAPSTTRGTRRHCLVYLLTVFLANNTDLQDQVLLIILGHMMFTKDFHKASVAVISNISISALKNEPLLKNVSSAIKDFANKEDGKVTPESMVTANLALIGTLATNLTSHRNLSEGLNIYLQGLQSSNIAFRLFSIFIITKAIHKLNSAEQQIKVVSLYLPILLVALKAISPGTKALKAEVHDGLPSTTLLNLIVTKSLLPSTELSVIRFSLLSIVSDLKKPTKTNVSWLSTQEPLSDYARVVLSLYSTFISPVRMSPYEKMIEKLFELHLTSDSIEFLCRLWTDSSVPSLVQLRSLQIASANLQAFVKQATTTDGIDFQVTIPTILIALANPMKAMREVAVTCLNSITSLYAKVKITGKKSKGMAADIYKFDSFYGKTSNQLEFLMPDQVVAFTSELLKSREEFITDGGYLSKFLGEALNHESSEAKAASSLKNSVLSFLLSHVLAFTRTSSRVELLHLLDPVRSSNKLKMLLPLIESLVHSTFVGQNKTSSPSSDNTSSNSNDSADDIDTELARCLIRCFSSETSSLLEGKSAKYRNVFLQLLKLDNTAATNTDTEESSSSIRRLTLNQLNSEFFAGFNLALQRDIFVVLIDLATNAPQDTVRIVKQVLREIPIHSELIIYELALIQTTLMQETMVNEEGSSKRQRKAGPEDPMTPSATVESLYRLVTVLELLEYKEVAESNKLVTPLFELLSTIMNSDLNNNTTPVSIEYIDQLMLSSLTSFIRQATEPSGDKTIKLDESILRVDLVVNCIRATGNPQTHHQALLLMAAIASLYPEKVLHNIMPVFTFMGANVLRQDDNYSFHVIQQTLEKIIPPLVAAHRHQSSSTTGSESQNLIMQVRPIIKVFVDAMFHIPKHRRLRLFSVLISTLGEDEFLYAVICMIIGKHTERASKGHQTEADSLSDFALALSNQFSAVVQMKSVSTLLDMLQALPNEKDVSPEESNGDVDMDKEEYLFDVNSHSNKQIRQFKLSVLLFASNVMTSKSFLSKILAQTNTDSSAETVLEKHYLQLAERLLTLVGTFSHFVNVLVARKEPSAVSIKFWRGIVKVTYDVLDKVHILLSLPSFINIMVALFEHRDVTIRRKAMGLFNQKISNASGSTTSAVPAMYQDMVVSVSENLRKAVEEDRIEGASAEEVAINKQTALLCLSTIVRQFGASHPVEISKIIPTIIGPSGLQHPNEQVKASCLVCLTFMCQELGIRVVPFLPKFMPVVLSILSGTLISTNATAAAAAAAESDSKKSSRYTNSVLLQLAVVSHLEALIKTLPQFVSPYVTKILESTLHPVLTGYVGNDASKLQILDKNKQLLGEMAVHIQPRILLPPVLGYYETAIKDGKDSLLALFELVGLTIQAMPRDVIAVHYKQIFKFFLGAFDFRRSTISTKEKTANDTTTNRTITVVEDAVLEAFMKLVMKLNETLFKPLFLKTLDWATTELQIAKASFQDVQARQILFYKLLNALLEQLKSIVTPYYGYVVDNVIEALAGYVKKAKEIASLSLSYEETTTLDAGKDEIKSRDMDELWPWMISSLQKCFLYDNDGLWNADRFEKLLHPLVDQLLVTTQARAEDSEEQDGMDVWRSYVNRMDTWLVPCLGQLAVTLSNDALWKPLNYQVLLKTREENKLIRLSALKVLQEFYKRLGEEFLILLPETIPFLAELMEDDDHEVEALTQQVIADIEVYLGGSLQKYFH</sequence>
<dbReference type="SUPFAM" id="SSF48371">
    <property type="entry name" value="ARM repeat"/>
    <property type="match status" value="2"/>
</dbReference>
<dbReference type="Pfam" id="PF12397">
    <property type="entry name" value="U3snoRNP10"/>
    <property type="match status" value="1"/>
</dbReference>
<dbReference type="GO" id="GO:0030686">
    <property type="term" value="C:90S preribosome"/>
    <property type="evidence" value="ECO:0007669"/>
    <property type="project" value="TreeGrafter"/>
</dbReference>
<proteinExistence type="inferred from homology"/>
<dbReference type="Pfam" id="PF08146">
    <property type="entry name" value="BP28CT"/>
    <property type="match status" value="1"/>
</dbReference>
<comment type="subcellular location">
    <subcellularLocation>
        <location evidence="1 8">Nucleus</location>
        <location evidence="1 8">Nucleolus</location>
    </subcellularLocation>
</comment>
<gene>
    <name evidence="11" type="ORF">BCR41DRAFT_383400</name>
</gene>
<accession>A0A1Y2GZE0</accession>
<evidence type="ECO:0000256" key="9">
    <source>
        <dbReference type="SAM" id="MobiDB-lite"/>
    </source>
</evidence>
<dbReference type="FunCoup" id="A0A1Y2GZE0">
    <property type="interactions" value="733"/>
</dbReference>
<dbReference type="InterPro" id="IPR011989">
    <property type="entry name" value="ARM-like"/>
</dbReference>
<dbReference type="GO" id="GO:0045943">
    <property type="term" value="P:positive regulation of transcription by RNA polymerase I"/>
    <property type="evidence" value="ECO:0007669"/>
    <property type="project" value="TreeGrafter"/>
</dbReference>
<evidence type="ECO:0000256" key="5">
    <source>
        <dbReference type="ARBA" id="ARBA00022552"/>
    </source>
</evidence>
<evidence type="ECO:0000256" key="1">
    <source>
        <dbReference type="ARBA" id="ARBA00004604"/>
    </source>
</evidence>
<dbReference type="InterPro" id="IPR040191">
    <property type="entry name" value="UTP10"/>
</dbReference>
<organism evidence="11 12">
    <name type="scientific">Lobosporangium transversale</name>
    <dbReference type="NCBI Taxonomy" id="64571"/>
    <lineage>
        <taxon>Eukaryota</taxon>
        <taxon>Fungi</taxon>
        <taxon>Fungi incertae sedis</taxon>
        <taxon>Mucoromycota</taxon>
        <taxon>Mortierellomycotina</taxon>
        <taxon>Mortierellomycetes</taxon>
        <taxon>Mortierellales</taxon>
        <taxon>Mortierellaceae</taxon>
        <taxon>Lobosporangium</taxon>
    </lineage>
</organism>
<dbReference type="GO" id="GO:0030515">
    <property type="term" value="F:snoRNA binding"/>
    <property type="evidence" value="ECO:0007669"/>
    <property type="project" value="TreeGrafter"/>
</dbReference>
<keyword evidence="12" id="KW-1185">Reference proteome</keyword>
<evidence type="ECO:0000256" key="4">
    <source>
        <dbReference type="ARBA" id="ARBA00022517"/>
    </source>
</evidence>
<keyword evidence="5 8" id="KW-0698">rRNA processing</keyword>
<evidence type="ECO:0000313" key="11">
    <source>
        <dbReference type="EMBL" id="ORZ27636.1"/>
    </source>
</evidence>
<feature type="region of interest" description="Disordered" evidence="9">
    <location>
        <begin position="1193"/>
        <end position="1213"/>
    </location>
</feature>
<keyword evidence="4 8" id="KW-0690">Ribosome biogenesis</keyword>
<name>A0A1Y2GZE0_9FUNG</name>
<keyword evidence="6 8" id="KW-0539">Nucleus</keyword>
<dbReference type="GO" id="GO:0032040">
    <property type="term" value="C:small-subunit processome"/>
    <property type="evidence" value="ECO:0007669"/>
    <property type="project" value="TreeGrafter"/>
</dbReference>
<comment type="function">
    <text evidence="8">Involved in nucleolar processing of pre-18S ribosomal RNA.</text>
</comment>
<dbReference type="SMART" id="SM01036">
    <property type="entry name" value="BP28CT"/>
    <property type="match status" value="1"/>
</dbReference>
<dbReference type="InParanoid" id="A0A1Y2GZE0"/>
<dbReference type="OrthoDB" id="31183at2759"/>
<evidence type="ECO:0000259" key="10">
    <source>
        <dbReference type="SMART" id="SM01036"/>
    </source>
</evidence>
<dbReference type="GeneID" id="33569301"/>
<evidence type="ECO:0000256" key="7">
    <source>
        <dbReference type="ARBA" id="ARBA00023274"/>
    </source>
</evidence>
<comment type="subunit">
    <text evidence="8">Component of the ribosomal small subunit (SSU) processome.</text>
</comment>
<evidence type="ECO:0000313" key="12">
    <source>
        <dbReference type="Proteomes" id="UP000193648"/>
    </source>
</evidence>
<dbReference type="InterPro" id="IPR056473">
    <property type="entry name" value="HEAT_Utp10/HEAT1"/>
</dbReference>